<dbReference type="OrthoDB" id="19923at2759"/>
<keyword evidence="4" id="KW-1185">Reference proteome</keyword>
<sequence length="192" mass="22316">MDKMKEGLQRRARRMQENLQQSVGLSERKDELQSVTHLEQRNQKMVAAVKNTQQNLQTCIRSGSKNEAVDKRKRRLEQFGLWQQLQADAKDFENTFPRDEPPLLADVLRMYGEVVGVILEEKVLTDQLIEKNVIDAFGKYIDEEKALSKAKEKLTRTAVDVEVCRKRRHGNHDESKAQEIQDEYPPYCINST</sequence>
<accession>A0A0B2VD37</accession>
<dbReference type="EMBL" id="JPKZ01001919">
    <property type="protein sequence ID" value="KHN79443.1"/>
    <property type="molecule type" value="Genomic_DNA"/>
</dbReference>
<dbReference type="GO" id="GO:0005096">
    <property type="term" value="F:GTPase activator activity"/>
    <property type="evidence" value="ECO:0007669"/>
    <property type="project" value="UniProtKB-KW"/>
</dbReference>
<protein>
    <submittedName>
        <fullName evidence="3">Uncharacterized protein</fullName>
    </submittedName>
</protein>
<proteinExistence type="predicted"/>
<dbReference type="OMA" id="EISHTTC"/>
<organism evidence="3 4">
    <name type="scientific">Toxocara canis</name>
    <name type="common">Canine roundworm</name>
    <dbReference type="NCBI Taxonomy" id="6265"/>
    <lineage>
        <taxon>Eukaryota</taxon>
        <taxon>Metazoa</taxon>
        <taxon>Ecdysozoa</taxon>
        <taxon>Nematoda</taxon>
        <taxon>Chromadorea</taxon>
        <taxon>Rhabditida</taxon>
        <taxon>Spirurina</taxon>
        <taxon>Ascaridomorpha</taxon>
        <taxon>Ascaridoidea</taxon>
        <taxon>Toxocaridae</taxon>
        <taxon>Toxocara</taxon>
    </lineage>
</organism>
<dbReference type="GO" id="GO:0035020">
    <property type="term" value="P:regulation of Rac protein signal transduction"/>
    <property type="evidence" value="ECO:0007669"/>
    <property type="project" value="TreeGrafter"/>
</dbReference>
<dbReference type="Proteomes" id="UP000031036">
    <property type="component" value="Unassembled WGS sequence"/>
</dbReference>
<dbReference type="AlphaFoldDB" id="A0A0B2VD37"/>
<dbReference type="PANTHER" id="PTHR14130:SF14">
    <property type="entry name" value="RHO GTPASE-ACTIVATING PROTEIN 92B"/>
    <property type="match status" value="1"/>
</dbReference>
<evidence type="ECO:0000256" key="2">
    <source>
        <dbReference type="SAM" id="MobiDB-lite"/>
    </source>
</evidence>
<evidence type="ECO:0000313" key="3">
    <source>
        <dbReference type="EMBL" id="KHN79443.1"/>
    </source>
</evidence>
<name>A0A0B2VD37_TOXCA</name>
<comment type="caution">
    <text evidence="3">The sequence shown here is derived from an EMBL/GenBank/DDBJ whole genome shotgun (WGS) entry which is preliminary data.</text>
</comment>
<feature type="region of interest" description="Disordered" evidence="2">
    <location>
        <begin position="1"/>
        <end position="32"/>
    </location>
</feature>
<evidence type="ECO:0000256" key="1">
    <source>
        <dbReference type="ARBA" id="ARBA00022468"/>
    </source>
</evidence>
<evidence type="ECO:0000313" key="4">
    <source>
        <dbReference type="Proteomes" id="UP000031036"/>
    </source>
</evidence>
<dbReference type="InterPro" id="IPR047165">
    <property type="entry name" value="RHG17/44/SH3BP1-like"/>
</dbReference>
<reference evidence="3 4" key="1">
    <citation type="submission" date="2014-11" db="EMBL/GenBank/DDBJ databases">
        <title>Genetic blueprint of the zoonotic pathogen Toxocara canis.</title>
        <authorList>
            <person name="Zhu X.-Q."/>
            <person name="Korhonen P.K."/>
            <person name="Cai H."/>
            <person name="Young N.D."/>
            <person name="Nejsum P."/>
            <person name="von Samson-Himmelstjerna G."/>
            <person name="Boag P.R."/>
            <person name="Tan P."/>
            <person name="Li Q."/>
            <person name="Min J."/>
            <person name="Yang Y."/>
            <person name="Wang X."/>
            <person name="Fang X."/>
            <person name="Hall R.S."/>
            <person name="Hofmann A."/>
            <person name="Sternberg P.W."/>
            <person name="Jex A.R."/>
            <person name="Gasser R.B."/>
        </authorList>
    </citation>
    <scope>NUCLEOTIDE SEQUENCE [LARGE SCALE GENOMIC DNA]</scope>
    <source>
        <strain evidence="3">PN_DK_2014</strain>
    </source>
</reference>
<dbReference type="PANTHER" id="PTHR14130">
    <property type="entry name" value="3BP-1 RELATED RHOGAP"/>
    <property type="match status" value="1"/>
</dbReference>
<gene>
    <name evidence="3" type="ORF">Tcan_08230</name>
</gene>
<dbReference type="InterPro" id="IPR027267">
    <property type="entry name" value="AH/BAR_dom_sf"/>
</dbReference>
<dbReference type="Gene3D" id="1.20.1270.60">
    <property type="entry name" value="Arfaptin homology (AH) domain/BAR domain"/>
    <property type="match status" value="1"/>
</dbReference>
<dbReference type="SUPFAM" id="SSF103657">
    <property type="entry name" value="BAR/IMD domain-like"/>
    <property type="match status" value="1"/>
</dbReference>
<keyword evidence="1" id="KW-0343">GTPase activation</keyword>
<dbReference type="GO" id="GO:0032956">
    <property type="term" value="P:regulation of actin cytoskeleton organization"/>
    <property type="evidence" value="ECO:0007669"/>
    <property type="project" value="TreeGrafter"/>
</dbReference>
<dbReference type="STRING" id="6265.A0A0B2VD37"/>